<dbReference type="GO" id="GO:0007165">
    <property type="term" value="P:signal transduction"/>
    <property type="evidence" value="ECO:0007669"/>
    <property type="project" value="UniProtKB-KW"/>
</dbReference>
<dbReference type="RefSeq" id="WP_109320970.1">
    <property type="nucleotide sequence ID" value="NZ_QFWT01000011.1"/>
</dbReference>
<dbReference type="PANTHER" id="PTHR32089">
    <property type="entry name" value="METHYL-ACCEPTING CHEMOTAXIS PROTEIN MCPB"/>
    <property type="match status" value="1"/>
</dbReference>
<dbReference type="PROSITE" id="PS50111">
    <property type="entry name" value="CHEMOTAXIS_TRANSDUC_2"/>
    <property type="match status" value="1"/>
</dbReference>
<gene>
    <name evidence="7" type="ORF">DI392_17420</name>
</gene>
<organism evidence="7 8">
    <name type="scientific">Vibrio albus</name>
    <dbReference type="NCBI Taxonomy" id="2200953"/>
    <lineage>
        <taxon>Bacteria</taxon>
        <taxon>Pseudomonadati</taxon>
        <taxon>Pseudomonadota</taxon>
        <taxon>Gammaproteobacteria</taxon>
        <taxon>Vibrionales</taxon>
        <taxon>Vibrionaceae</taxon>
        <taxon>Vibrio</taxon>
    </lineage>
</organism>
<dbReference type="InterPro" id="IPR013655">
    <property type="entry name" value="PAS_fold_3"/>
</dbReference>
<proteinExistence type="inferred from homology"/>
<comment type="similarity">
    <text evidence="3">Belongs to the methyl-accepting chemotaxis (MCP) protein family.</text>
</comment>
<evidence type="ECO:0000256" key="3">
    <source>
        <dbReference type="ARBA" id="ARBA00029447"/>
    </source>
</evidence>
<dbReference type="Pfam" id="PF08447">
    <property type="entry name" value="PAS_3"/>
    <property type="match status" value="1"/>
</dbReference>
<evidence type="ECO:0000313" key="7">
    <source>
        <dbReference type="EMBL" id="PWI32141.1"/>
    </source>
</evidence>
<dbReference type="SUPFAM" id="SSF55785">
    <property type="entry name" value="PYP-like sensor domain (PAS domain)"/>
    <property type="match status" value="1"/>
</dbReference>
<dbReference type="AlphaFoldDB" id="A0A2U3B5R3"/>
<comment type="caution">
    <text evidence="7">The sequence shown here is derived from an EMBL/GenBank/DDBJ whole genome shotgun (WGS) entry which is preliminary data.</text>
</comment>
<dbReference type="FunFam" id="1.10.287.950:FF:000001">
    <property type="entry name" value="Methyl-accepting chemotaxis sensory transducer"/>
    <property type="match status" value="1"/>
</dbReference>
<dbReference type="InterPro" id="IPR004090">
    <property type="entry name" value="Chemotax_Me-accpt_rcpt"/>
</dbReference>
<dbReference type="GO" id="GO:0004888">
    <property type="term" value="F:transmembrane signaling receptor activity"/>
    <property type="evidence" value="ECO:0007669"/>
    <property type="project" value="InterPro"/>
</dbReference>
<evidence type="ECO:0000313" key="8">
    <source>
        <dbReference type="Proteomes" id="UP000245362"/>
    </source>
</evidence>
<keyword evidence="2 4" id="KW-0807">Transducer</keyword>
<dbReference type="Proteomes" id="UP000245362">
    <property type="component" value="Unassembled WGS sequence"/>
</dbReference>
<dbReference type="InterPro" id="IPR000014">
    <property type="entry name" value="PAS"/>
</dbReference>
<evidence type="ECO:0000256" key="4">
    <source>
        <dbReference type="PROSITE-ProRule" id="PRU00284"/>
    </source>
</evidence>
<evidence type="ECO:0000256" key="5">
    <source>
        <dbReference type="SAM" id="Phobius"/>
    </source>
</evidence>
<feature type="transmembrane region" description="Helical" evidence="5">
    <location>
        <begin position="147"/>
        <end position="166"/>
    </location>
</feature>
<protein>
    <submittedName>
        <fullName evidence="7">Chemotaxis protein</fullName>
    </submittedName>
</protein>
<dbReference type="InterPro" id="IPR004089">
    <property type="entry name" value="MCPsignal_dom"/>
</dbReference>
<keyword evidence="5" id="KW-0812">Transmembrane</keyword>
<dbReference type="SUPFAM" id="SSF58104">
    <property type="entry name" value="Methyl-accepting chemotaxis protein (MCP) signaling domain"/>
    <property type="match status" value="1"/>
</dbReference>
<dbReference type="Pfam" id="PF00015">
    <property type="entry name" value="MCPsignal"/>
    <property type="match status" value="1"/>
</dbReference>
<dbReference type="CDD" id="cd00130">
    <property type="entry name" value="PAS"/>
    <property type="match status" value="1"/>
</dbReference>
<dbReference type="Gene3D" id="1.10.287.950">
    <property type="entry name" value="Methyl-accepting chemotaxis protein"/>
    <property type="match status" value="1"/>
</dbReference>
<dbReference type="SMART" id="SM00283">
    <property type="entry name" value="MA"/>
    <property type="match status" value="1"/>
</dbReference>
<dbReference type="GO" id="GO:0016020">
    <property type="term" value="C:membrane"/>
    <property type="evidence" value="ECO:0007669"/>
    <property type="project" value="UniProtKB-SubCell"/>
</dbReference>
<feature type="domain" description="Methyl-accepting transducer" evidence="6">
    <location>
        <begin position="247"/>
        <end position="483"/>
    </location>
</feature>
<dbReference type="CDD" id="cd11386">
    <property type="entry name" value="MCP_signal"/>
    <property type="match status" value="1"/>
</dbReference>
<evidence type="ECO:0000256" key="2">
    <source>
        <dbReference type="ARBA" id="ARBA00023224"/>
    </source>
</evidence>
<name>A0A2U3B5R3_9VIBR</name>
<reference evidence="7 8" key="1">
    <citation type="submission" date="2018-05" db="EMBL/GenBank/DDBJ databases">
        <title>Vibrio limimaris sp. nov., isolated from marine sediment.</title>
        <authorList>
            <person name="Li C.-M."/>
        </authorList>
    </citation>
    <scope>NUCLEOTIDE SEQUENCE [LARGE SCALE GENOMIC DNA]</scope>
    <source>
        <strain evidence="7 8">E4404</strain>
    </source>
</reference>
<comment type="subcellular location">
    <subcellularLocation>
        <location evidence="1">Membrane</location>
    </subcellularLocation>
</comment>
<accession>A0A2U3B5R3</accession>
<feature type="transmembrane region" description="Helical" evidence="5">
    <location>
        <begin position="172"/>
        <end position="191"/>
    </location>
</feature>
<keyword evidence="5" id="KW-0472">Membrane</keyword>
<dbReference type="GO" id="GO:0006935">
    <property type="term" value="P:chemotaxis"/>
    <property type="evidence" value="ECO:0007669"/>
    <property type="project" value="InterPro"/>
</dbReference>
<evidence type="ECO:0000256" key="1">
    <source>
        <dbReference type="ARBA" id="ARBA00004370"/>
    </source>
</evidence>
<dbReference type="PRINTS" id="PR00260">
    <property type="entry name" value="CHEMTRNSDUCR"/>
</dbReference>
<dbReference type="InterPro" id="IPR035965">
    <property type="entry name" value="PAS-like_dom_sf"/>
</dbReference>
<keyword evidence="5" id="KW-1133">Transmembrane helix</keyword>
<sequence>MSVDTPDDPLNKDYPAEANLISTTDPSSTITYANEVFCNIAEYEEDELAGKPHNKVRHKDMPKAAFAQLWDYVQSGKSWMGLVKNQCKGQGYYWVSAFVTPIKDHKGEITEYQSVRSKPDAEQIKRASLLYKKLNNGDKVRLKRIPYFQIHTLFCFLILIQSSLLLSGIKPLYIAASGGLLGCLMLGMAFYQNKRFKHIRKLAKDAYDNPLMEKPYTGHFDDYSPVELALMMRKAELRAVSGRTSETAGQILVDAEDEFGTIQSIEQSLGKQSAETEMVATAVEELSHSIKEVADNASATSDATREANRESQKGMESIAVTIDVIEALASELDHSREVIDRLAQNSTKIESILDVIGNISEQTNLLALNAAIEAARAGEAGRGFAVVADEVRSLATKSQASTDQIHGMISELQDTAKNAVGIMERGGELSKQCTERANETGSVLSNISEMLAQITDNSHQIAVAVEQQAGVTQEVNSNTVNIKCLADETLQMSRMSVERTSKLVDNLEALRRLINQFQS</sequence>
<dbReference type="EMBL" id="QFWT01000011">
    <property type="protein sequence ID" value="PWI32141.1"/>
    <property type="molecule type" value="Genomic_DNA"/>
</dbReference>
<dbReference type="PANTHER" id="PTHR32089:SF112">
    <property type="entry name" value="LYSOZYME-LIKE PROTEIN-RELATED"/>
    <property type="match status" value="1"/>
</dbReference>
<dbReference type="NCBIfam" id="TIGR00229">
    <property type="entry name" value="sensory_box"/>
    <property type="match status" value="1"/>
</dbReference>
<keyword evidence="8" id="KW-1185">Reference proteome</keyword>
<evidence type="ECO:0000259" key="6">
    <source>
        <dbReference type="PROSITE" id="PS50111"/>
    </source>
</evidence>
<dbReference type="Gene3D" id="3.30.450.20">
    <property type="entry name" value="PAS domain"/>
    <property type="match status" value="1"/>
</dbReference>